<gene>
    <name evidence="2" type="ORF">SAMN00808754_2388</name>
</gene>
<evidence type="ECO:0000313" key="2">
    <source>
        <dbReference type="EMBL" id="SMB98525.1"/>
    </source>
</evidence>
<evidence type="ECO:0000259" key="1">
    <source>
        <dbReference type="Pfam" id="PF19912"/>
    </source>
</evidence>
<name>A0A1W1VYT2_9FIRM</name>
<sequence length="345" mass="37176">MKVVRGNRLANQVYNGDFHLALKMQPDFPDGWLKVGGDKTTIWEWTGFPPGPRALAIRHPGGPPAGIVQTAEVAIQAGEFQRWQVRLTLQAEPPGVACYLLVYFTMVSGYPTGQLKFSIKPGATPETLSLVFATPAGTGAMRLEIGAVDAGILVIHRVEAFRLYPPRILSLDEKGRVIVRHVETIGEILKPVRVASPIPVNVQATVTADIRNLTPARDGVRVYGSSPAPLSTTAEGLARIQVAARAFQETVENVTAGPIPSASAAQDVSSLRLYSFAVFNSGTGSALVQIQVSPEGSLWAADMPEQEVPAGQLVVLAPRFFLRYTRLAYRAASPTPLTIWFQAQS</sequence>
<dbReference type="EMBL" id="LT838272">
    <property type="protein sequence ID" value="SMB98525.1"/>
    <property type="molecule type" value="Genomic_DNA"/>
</dbReference>
<dbReference type="STRING" id="698762.SAMN00808754_2388"/>
<proteinExistence type="predicted"/>
<accession>A0A1W1VYT2</accession>
<dbReference type="OrthoDB" id="1808778at2"/>
<protein>
    <recommendedName>
        <fullName evidence="1">DUF6385 domain-containing protein</fullName>
    </recommendedName>
</protein>
<dbReference type="AlphaFoldDB" id="A0A1W1VYT2"/>
<dbReference type="RefSeq" id="WP_084665926.1">
    <property type="nucleotide sequence ID" value="NZ_LT838272.1"/>
</dbReference>
<feature type="domain" description="DUF6385" evidence="1">
    <location>
        <begin position="267"/>
        <end position="345"/>
    </location>
</feature>
<evidence type="ECO:0000313" key="3">
    <source>
        <dbReference type="Proteomes" id="UP000192569"/>
    </source>
</evidence>
<dbReference type="Pfam" id="PF19912">
    <property type="entry name" value="DUF6385"/>
    <property type="match status" value="1"/>
</dbReference>
<reference evidence="2 3" key="1">
    <citation type="submission" date="2017-04" db="EMBL/GenBank/DDBJ databases">
        <authorList>
            <person name="Afonso C.L."/>
            <person name="Miller P.J."/>
            <person name="Scott M.A."/>
            <person name="Spackman E."/>
            <person name="Goraichik I."/>
            <person name="Dimitrov K.M."/>
            <person name="Suarez D.L."/>
            <person name="Swayne D.E."/>
        </authorList>
    </citation>
    <scope>NUCLEOTIDE SEQUENCE [LARGE SCALE GENOMIC DNA]</scope>
    <source>
        <strain evidence="2 3">ToBE</strain>
    </source>
</reference>
<dbReference type="Proteomes" id="UP000192569">
    <property type="component" value="Chromosome I"/>
</dbReference>
<organism evidence="2 3">
    <name type="scientific">Thermanaeromonas toyohensis ToBE</name>
    <dbReference type="NCBI Taxonomy" id="698762"/>
    <lineage>
        <taxon>Bacteria</taxon>
        <taxon>Bacillati</taxon>
        <taxon>Bacillota</taxon>
        <taxon>Clostridia</taxon>
        <taxon>Neomoorellales</taxon>
        <taxon>Neomoorellaceae</taxon>
        <taxon>Thermanaeromonas</taxon>
    </lineage>
</organism>
<keyword evidence="3" id="KW-1185">Reference proteome</keyword>
<dbReference type="InterPro" id="IPR045965">
    <property type="entry name" value="DUF6385"/>
</dbReference>